<dbReference type="SUPFAM" id="SSF52540">
    <property type="entry name" value="P-loop containing nucleoside triphosphate hydrolases"/>
    <property type="match status" value="2"/>
</dbReference>
<keyword evidence="8" id="KW-0238">DNA-binding</keyword>
<evidence type="ECO:0000256" key="4">
    <source>
        <dbReference type="ARBA" id="ARBA00022801"/>
    </source>
</evidence>
<dbReference type="InterPro" id="IPR049035">
    <property type="entry name" value="ADDB_N"/>
</dbReference>
<dbReference type="PANTHER" id="PTHR30591:SF1">
    <property type="entry name" value="RECBCD ENZYME SUBUNIT RECC"/>
    <property type="match status" value="1"/>
</dbReference>
<dbReference type="InterPro" id="IPR027417">
    <property type="entry name" value="P-loop_NTPase"/>
</dbReference>
<keyword evidence="7" id="KW-0067">ATP-binding</keyword>
<dbReference type="GO" id="GO:0004386">
    <property type="term" value="F:helicase activity"/>
    <property type="evidence" value="ECO:0007669"/>
    <property type="project" value="UniProtKB-KW"/>
</dbReference>
<dbReference type="GO" id="GO:0006281">
    <property type="term" value="P:DNA repair"/>
    <property type="evidence" value="ECO:0007669"/>
    <property type="project" value="UniProtKB-KW"/>
</dbReference>
<keyword evidence="9" id="KW-0234">DNA repair</keyword>
<reference evidence="11 12" key="1">
    <citation type="submission" date="2018-06" db="EMBL/GenBank/DDBJ databases">
        <title>Noncontiguous genome sequence of Ruminococcaceae bacterium ASD2818.</title>
        <authorList>
            <person name="Chaplin A.V."/>
            <person name="Sokolova S.R."/>
            <person name="Kochetkova T.O."/>
            <person name="Goltsov A.Y."/>
            <person name="Trofimov D.Y."/>
            <person name="Efimov B.A."/>
        </authorList>
    </citation>
    <scope>NUCLEOTIDE SEQUENCE [LARGE SCALE GENOMIC DNA]</scope>
    <source>
        <strain evidence="11 12">ASD2818</strain>
    </source>
</reference>
<organism evidence="11 12">
    <name type="scientific">Hydrogeniiclostridium mannosilyticum</name>
    <dbReference type="NCBI Taxonomy" id="2764322"/>
    <lineage>
        <taxon>Bacteria</taxon>
        <taxon>Bacillati</taxon>
        <taxon>Bacillota</taxon>
        <taxon>Clostridia</taxon>
        <taxon>Eubacteriales</taxon>
        <taxon>Acutalibacteraceae</taxon>
        <taxon>Hydrogeniiclostridium</taxon>
    </lineage>
</organism>
<dbReference type="Pfam" id="PF12705">
    <property type="entry name" value="PDDEXK_1"/>
    <property type="match status" value="1"/>
</dbReference>
<evidence type="ECO:0000313" key="12">
    <source>
        <dbReference type="Proteomes" id="UP000249377"/>
    </source>
</evidence>
<protein>
    <submittedName>
        <fullName evidence="11">Helicase</fullName>
    </submittedName>
</protein>
<dbReference type="InterPro" id="IPR038726">
    <property type="entry name" value="PDDEXK_AddAB-type"/>
</dbReference>
<dbReference type="GO" id="GO:0005524">
    <property type="term" value="F:ATP binding"/>
    <property type="evidence" value="ECO:0007669"/>
    <property type="project" value="UniProtKB-KW"/>
</dbReference>
<evidence type="ECO:0000256" key="2">
    <source>
        <dbReference type="ARBA" id="ARBA00022741"/>
    </source>
</evidence>
<evidence type="ECO:0000313" key="11">
    <source>
        <dbReference type="EMBL" id="RAQ30223.1"/>
    </source>
</evidence>
<dbReference type="GO" id="GO:0003677">
    <property type="term" value="F:DNA binding"/>
    <property type="evidence" value="ECO:0007669"/>
    <property type="project" value="UniProtKB-KW"/>
</dbReference>
<name>A0A328UL49_9FIRM</name>
<dbReference type="InterPro" id="IPR014017">
    <property type="entry name" value="DNA_helicase_UvrD-like_C"/>
</dbReference>
<evidence type="ECO:0000256" key="5">
    <source>
        <dbReference type="ARBA" id="ARBA00022806"/>
    </source>
</evidence>
<accession>A0A328UL49</accession>
<dbReference type="PROSITE" id="PS51217">
    <property type="entry name" value="UVRD_HELICASE_CTER"/>
    <property type="match status" value="1"/>
</dbReference>
<dbReference type="Pfam" id="PF21445">
    <property type="entry name" value="ADDB_N"/>
    <property type="match status" value="1"/>
</dbReference>
<gene>
    <name evidence="11" type="ORF">DPQ25_01565</name>
</gene>
<dbReference type="AlphaFoldDB" id="A0A328UL49"/>
<keyword evidence="6" id="KW-0269">Exonuclease</keyword>
<dbReference type="GO" id="GO:0006310">
    <property type="term" value="P:DNA recombination"/>
    <property type="evidence" value="ECO:0007669"/>
    <property type="project" value="TreeGrafter"/>
</dbReference>
<keyword evidence="3" id="KW-0227">DNA damage</keyword>
<keyword evidence="2" id="KW-0547">Nucleotide-binding</keyword>
<evidence type="ECO:0000259" key="10">
    <source>
        <dbReference type="PROSITE" id="PS51217"/>
    </source>
</evidence>
<keyword evidence="1" id="KW-0540">Nuclease</keyword>
<keyword evidence="12" id="KW-1185">Reference proteome</keyword>
<dbReference type="EMBL" id="QLYR01000001">
    <property type="protein sequence ID" value="RAQ30223.1"/>
    <property type="molecule type" value="Genomic_DNA"/>
</dbReference>
<sequence length="1129" mass="125364">MGGKSMLHFILGTAGSGKTQALYKILQRAVEERPDGSFYLIVPEQASFDNEREILERFGPYYAQRVHVLSFSRLADEVFRRFGGGAGARLNDGGRSILMSLALEQTRDQLVYYRDHAMGNDLIARLLSISTELKMCGITPETLGTAAALAAEETLRKKAQELSLILAAYDALVAQSFVDPLDDLTRVKQPLVENSFFNGALIALDSFTAFTMQEYEIIKIMLLQAADVYTTLCTDQLADPESGVGLFSLVRGTGRRLKAIAKENGVHITSPVLLREGLRFQSESLKRLEAGLFRTHRQAAELSSDVKVYRAKNVYDEAAFVAASIRRLVIEKQYRYRDFVVIARSAQAYSGILDRCFEKYGVPYFMDQPRSVEAEPLMRMALSAFRAVLHGFHSEHIFSFLKTGLTGLQTAEISELENYVFLWAIDGNEWAQEWGRHPRGFVEEYTAADRNRLERLNHLRLKVITPLEHFSKRVKRGSGEALSAAVYRLLEDFEAAVNLRLFAAALRENGQAGLADEQVRLWDILMESLNQCAIVLGEAELEGERFSELLRLVISAAGIASIPQGLDQVTVGSADRIRTDSPRVVFLLGAVQGEFPLAPSSSSIFSDLERQELIALGLPFNETLVGASVQERFLAYAAMCCGRERLYLSYVSVGGGSEEQAPSSIITEALALLPQTQVYSAQSVPESYFACAEQPAFELAAKHWRSGGPLAETLKYYFSKQKEYGAKIKSVDRVCAAKPFALEDPALARGLFGRTMTVSATQVEKFYLCHFQYFCRYGLNARERRAAELDAMEYGSLMHYLLEQFFSKGNRLEEGVSLLTLSEEELETIIRGFLVQYVQAKMGGTGVQSPRMQYLFDRLSQAAAVVIRHIAEELEQSAFKPVDFEAAIGADGVPPLVLSLPDGGSVRLEGKVDRVDLYQADGVAYLRVVDYKTGKKEFKLSDLLYGMNMQMLVYLAALMENGDCYGENRQPAGVLYMPAANPSVPAGRGDSAEKVRKEREKKLKMSGLVLEDPAVIQAMEADGAGKFIPVALKDGVPAKKDSLASPTQFRELLHYSKQLVVRMAKELHEGRVEAVPLKGGYDACRWCPYFSVCGHEPDGVAQEMAKWDRDAVLEELGKSMDGREEDCGT</sequence>
<dbReference type="PANTHER" id="PTHR30591">
    <property type="entry name" value="RECBCD ENZYME SUBUNIT RECC"/>
    <property type="match status" value="1"/>
</dbReference>
<dbReference type="Gene3D" id="3.90.320.10">
    <property type="match status" value="1"/>
</dbReference>
<evidence type="ECO:0000256" key="9">
    <source>
        <dbReference type="ARBA" id="ARBA00023204"/>
    </source>
</evidence>
<evidence type="ECO:0000256" key="6">
    <source>
        <dbReference type="ARBA" id="ARBA00022839"/>
    </source>
</evidence>
<dbReference type="Gene3D" id="3.40.50.300">
    <property type="entry name" value="P-loop containing nucleotide triphosphate hydrolases"/>
    <property type="match status" value="3"/>
</dbReference>
<dbReference type="Proteomes" id="UP000249377">
    <property type="component" value="Unassembled WGS sequence"/>
</dbReference>
<feature type="domain" description="UvrD-like helicase C-terminal" evidence="10">
    <location>
        <begin position="275"/>
        <end position="576"/>
    </location>
</feature>
<dbReference type="GO" id="GO:0004527">
    <property type="term" value="F:exonuclease activity"/>
    <property type="evidence" value="ECO:0007669"/>
    <property type="project" value="UniProtKB-KW"/>
</dbReference>
<keyword evidence="4" id="KW-0378">Hydrolase</keyword>
<evidence type="ECO:0000256" key="1">
    <source>
        <dbReference type="ARBA" id="ARBA00022722"/>
    </source>
</evidence>
<evidence type="ECO:0000256" key="8">
    <source>
        <dbReference type="ARBA" id="ARBA00023125"/>
    </source>
</evidence>
<proteinExistence type="predicted"/>
<evidence type="ECO:0000256" key="3">
    <source>
        <dbReference type="ARBA" id="ARBA00022763"/>
    </source>
</evidence>
<keyword evidence="5 11" id="KW-0347">Helicase</keyword>
<dbReference type="InterPro" id="IPR011604">
    <property type="entry name" value="PDDEXK-like_dom_sf"/>
</dbReference>
<evidence type="ECO:0000256" key="7">
    <source>
        <dbReference type="ARBA" id="ARBA00022840"/>
    </source>
</evidence>
<comment type="caution">
    <text evidence="11">The sequence shown here is derived from an EMBL/GenBank/DDBJ whole genome shotgun (WGS) entry which is preliminary data.</text>
</comment>